<dbReference type="PANTHER" id="PTHR38784:SF1">
    <property type="entry name" value="SUCROSE PHOSPHORYLASE"/>
    <property type="match status" value="1"/>
</dbReference>
<dbReference type="InterPro" id="IPR009822">
    <property type="entry name" value="YaeQ"/>
</dbReference>
<gene>
    <name evidence="1" type="ORF">DIZ80_16965</name>
</gene>
<accession>A0A370D6S3</accession>
<dbReference type="PANTHER" id="PTHR38784">
    <property type="entry name" value="SUCROSE PHOSPHORYLASE"/>
    <property type="match status" value="1"/>
</dbReference>
<dbReference type="InterPro" id="IPR038590">
    <property type="entry name" value="YaeQ_sf"/>
</dbReference>
<proteinExistence type="predicted"/>
<keyword evidence="2" id="KW-1185">Reference proteome</keyword>
<dbReference type="SUPFAM" id="SSF52980">
    <property type="entry name" value="Restriction endonuclease-like"/>
    <property type="match status" value="1"/>
</dbReference>
<evidence type="ECO:0000313" key="1">
    <source>
        <dbReference type="EMBL" id="RDH80718.1"/>
    </source>
</evidence>
<sequence>MALKPTIYKFRISLSDLNRDYYDTLNLTVAQHPSETTERMMVRVLAYCINASEYLTFSKGLSNVEEPDIWAKTLDEQISLWIDIGEPDADRVKKACHQAQLVKIYSFNTKSDVWWDQGANKFNQLDASFFRFDWADILTLAKLVERTMDFSVTITENSAYIATKLGECEIPWIELSNGQN</sequence>
<comment type="caution">
    <text evidence="1">The sequence shown here is derived from an EMBL/GenBank/DDBJ whole genome shotgun (WGS) entry which is preliminary data.</text>
</comment>
<dbReference type="EMBL" id="QFXC01000014">
    <property type="protein sequence ID" value="RDH80718.1"/>
    <property type="molecule type" value="Genomic_DNA"/>
</dbReference>
<name>A0A370D6S3_9GAMM</name>
<dbReference type="AlphaFoldDB" id="A0A370D6S3"/>
<dbReference type="SMART" id="SM01322">
    <property type="entry name" value="YaeQ"/>
    <property type="match status" value="1"/>
</dbReference>
<dbReference type="InterPro" id="IPR011335">
    <property type="entry name" value="Restrct_endonuc-II-like"/>
</dbReference>
<dbReference type="PIRSF" id="PIRSF011484">
    <property type="entry name" value="YaeQ"/>
    <property type="match status" value="1"/>
</dbReference>
<reference evidence="1 2" key="1">
    <citation type="journal article" date="2018" name="ISME J.">
        <title>Endosymbiont genomes yield clues of tubeworm success.</title>
        <authorList>
            <person name="Li Y."/>
            <person name="Liles M.R."/>
            <person name="Halanych K.M."/>
        </authorList>
    </citation>
    <scope>NUCLEOTIDE SEQUENCE [LARGE SCALE GENOMIC DNA]</scope>
    <source>
        <strain evidence="1">A1464</strain>
    </source>
</reference>
<evidence type="ECO:0008006" key="3">
    <source>
        <dbReference type="Google" id="ProtNLM"/>
    </source>
</evidence>
<dbReference type="Gene3D" id="3.10.640.10">
    <property type="entry name" value="Restriction endonuclease-like alpha-beta roll domain"/>
    <property type="match status" value="1"/>
</dbReference>
<dbReference type="Proteomes" id="UP000254266">
    <property type="component" value="Unassembled WGS sequence"/>
</dbReference>
<dbReference type="Pfam" id="PF07152">
    <property type="entry name" value="YaeQ"/>
    <property type="match status" value="1"/>
</dbReference>
<protein>
    <recommendedName>
        <fullName evidence="3">YaeQ family protein</fullName>
    </recommendedName>
</protein>
<evidence type="ECO:0000313" key="2">
    <source>
        <dbReference type="Proteomes" id="UP000254266"/>
    </source>
</evidence>
<organism evidence="1 2">
    <name type="scientific">endosymbiont of Galathealinum brachiosum</name>
    <dbReference type="NCBI Taxonomy" id="2200906"/>
    <lineage>
        <taxon>Bacteria</taxon>
        <taxon>Pseudomonadati</taxon>
        <taxon>Pseudomonadota</taxon>
        <taxon>Gammaproteobacteria</taxon>
        <taxon>sulfur-oxidizing symbionts</taxon>
    </lineage>
</organism>